<organism evidence="1 2">
    <name type="scientific">Araneus ventricosus</name>
    <name type="common">Orbweaver spider</name>
    <name type="synonym">Epeira ventricosa</name>
    <dbReference type="NCBI Taxonomy" id="182803"/>
    <lineage>
        <taxon>Eukaryota</taxon>
        <taxon>Metazoa</taxon>
        <taxon>Ecdysozoa</taxon>
        <taxon>Arthropoda</taxon>
        <taxon>Chelicerata</taxon>
        <taxon>Arachnida</taxon>
        <taxon>Araneae</taxon>
        <taxon>Araneomorphae</taxon>
        <taxon>Entelegynae</taxon>
        <taxon>Araneoidea</taxon>
        <taxon>Araneidae</taxon>
        <taxon>Araneus</taxon>
    </lineage>
</organism>
<gene>
    <name evidence="1" type="ORF">AVEN_241450_1</name>
</gene>
<keyword evidence="2" id="KW-1185">Reference proteome</keyword>
<protein>
    <submittedName>
        <fullName evidence="1">Uncharacterized protein</fullName>
    </submittedName>
</protein>
<evidence type="ECO:0000313" key="1">
    <source>
        <dbReference type="EMBL" id="GBN42094.1"/>
    </source>
</evidence>
<dbReference type="AlphaFoldDB" id="A0A4Y2NSW8"/>
<proteinExistence type="predicted"/>
<feature type="non-terminal residue" evidence="1">
    <location>
        <position position="1"/>
    </location>
</feature>
<reference evidence="1 2" key="1">
    <citation type="journal article" date="2019" name="Sci. Rep.">
        <title>Orb-weaving spider Araneus ventricosus genome elucidates the spidroin gene catalogue.</title>
        <authorList>
            <person name="Kono N."/>
            <person name="Nakamura H."/>
            <person name="Ohtoshi R."/>
            <person name="Moran D.A.P."/>
            <person name="Shinohara A."/>
            <person name="Yoshida Y."/>
            <person name="Fujiwara M."/>
            <person name="Mori M."/>
            <person name="Tomita M."/>
            <person name="Arakawa K."/>
        </authorList>
    </citation>
    <scope>NUCLEOTIDE SEQUENCE [LARGE SCALE GENOMIC DNA]</scope>
</reference>
<dbReference type="EMBL" id="BGPR01009759">
    <property type="protein sequence ID" value="GBN42094.1"/>
    <property type="molecule type" value="Genomic_DNA"/>
</dbReference>
<comment type="caution">
    <text evidence="1">The sequence shown here is derived from an EMBL/GenBank/DDBJ whole genome shotgun (WGS) entry which is preliminary data.</text>
</comment>
<name>A0A4Y2NSW8_ARAVE</name>
<evidence type="ECO:0000313" key="2">
    <source>
        <dbReference type="Proteomes" id="UP000499080"/>
    </source>
</evidence>
<accession>A0A4Y2NSW8</accession>
<sequence>LKSAKQNIEDLKVRSTEVSEHCNELLRKISDLKVETEN</sequence>
<dbReference type="Proteomes" id="UP000499080">
    <property type="component" value="Unassembled WGS sequence"/>
</dbReference>